<organism evidence="1 2">
    <name type="scientific">Gymnopilus dilepis</name>
    <dbReference type="NCBI Taxonomy" id="231916"/>
    <lineage>
        <taxon>Eukaryota</taxon>
        <taxon>Fungi</taxon>
        <taxon>Dikarya</taxon>
        <taxon>Basidiomycota</taxon>
        <taxon>Agaricomycotina</taxon>
        <taxon>Agaricomycetes</taxon>
        <taxon>Agaricomycetidae</taxon>
        <taxon>Agaricales</taxon>
        <taxon>Agaricineae</taxon>
        <taxon>Hymenogastraceae</taxon>
        <taxon>Gymnopilus</taxon>
    </lineage>
</organism>
<keyword evidence="2" id="KW-1185">Reference proteome</keyword>
<proteinExistence type="predicted"/>
<sequence>MVFERLVQKIGQWITRTPYDLYTLPPEIWDACIQHCSDLDDLLNLSLTCRLFCALTRPLRFRRISFLAWRNGIGEYSKKQWLLRRSGHLKYASKRLSYLSTHRELVLLVRHIEFTGIDLSIFPDDRISLPATSFRSHYRRLLSDLMVSLPRFQRLESIKLFELRMNNALSVALNQITSLRRVDVWGGWERPKPDAARMNAIRLQGLTSLSIRLPITVSRNGERVVLPEDIPCIIFLLEACPNLKEFDISAPPKFRFKQPLRSTLPWHICRRLRVLKAPPELIAVIIPGRPVERLEIICGCGEYECEELKEALQEATKSAKPIRELHLPRTLLGDVLHVVTMTFPDLERLSGHFRYLFDRTNLPPTHFKEEFLDWLATGKYPLPPFIEEIQLNLGYDYASEESILEFPEQDISADFLTLRHRKALELLRCRYASLSGITIGSGDAGRRWIWAGDRWLQT</sequence>
<gene>
    <name evidence="1" type="ORF">CVT26_003781</name>
</gene>
<dbReference type="EMBL" id="NHYE01005458">
    <property type="protein sequence ID" value="PPQ72418.1"/>
    <property type="molecule type" value="Genomic_DNA"/>
</dbReference>
<accession>A0A409W1R6</accession>
<evidence type="ECO:0000313" key="2">
    <source>
        <dbReference type="Proteomes" id="UP000284706"/>
    </source>
</evidence>
<dbReference type="Proteomes" id="UP000284706">
    <property type="component" value="Unassembled WGS sequence"/>
</dbReference>
<evidence type="ECO:0000313" key="1">
    <source>
        <dbReference type="EMBL" id="PPQ72418.1"/>
    </source>
</evidence>
<protein>
    <recommendedName>
        <fullName evidence="3">F-box domain-containing protein</fullName>
    </recommendedName>
</protein>
<dbReference type="InParanoid" id="A0A409W1R6"/>
<comment type="caution">
    <text evidence="1">The sequence shown here is derived from an EMBL/GenBank/DDBJ whole genome shotgun (WGS) entry which is preliminary data.</text>
</comment>
<name>A0A409W1R6_9AGAR</name>
<evidence type="ECO:0008006" key="3">
    <source>
        <dbReference type="Google" id="ProtNLM"/>
    </source>
</evidence>
<reference evidence="1 2" key="1">
    <citation type="journal article" date="2018" name="Evol. Lett.">
        <title>Horizontal gene cluster transfer increased hallucinogenic mushroom diversity.</title>
        <authorList>
            <person name="Reynolds H.T."/>
            <person name="Vijayakumar V."/>
            <person name="Gluck-Thaler E."/>
            <person name="Korotkin H.B."/>
            <person name="Matheny P.B."/>
            <person name="Slot J.C."/>
        </authorList>
    </citation>
    <scope>NUCLEOTIDE SEQUENCE [LARGE SCALE GENOMIC DNA]</scope>
    <source>
        <strain evidence="1 2">SRW20</strain>
    </source>
</reference>
<dbReference type="AlphaFoldDB" id="A0A409W1R6"/>